<reference evidence="3 4" key="1">
    <citation type="journal article" date="2011" name="J. Bacteriol.">
        <title>Complete genome of the cellulolytic ruminal bacterium Ruminococcus albus 7.</title>
        <authorList>
            <person name="Suen G."/>
            <person name="Stevenson D.M."/>
            <person name="Bruce D.C."/>
            <person name="Chertkov O."/>
            <person name="Copeland A."/>
            <person name="Cheng J.F."/>
            <person name="Detter C."/>
            <person name="Detter J.C."/>
            <person name="Goodwin L.A."/>
            <person name="Han C.S."/>
            <person name="Hauser L.J."/>
            <person name="Ivanova N.N."/>
            <person name="Kyrpides N.C."/>
            <person name="Land M.L."/>
            <person name="Lapidus A."/>
            <person name="Lucas S."/>
            <person name="Ovchinnikova G."/>
            <person name="Pitluck S."/>
            <person name="Tapia R."/>
            <person name="Woyke T."/>
            <person name="Boyum J."/>
            <person name="Mead D."/>
            <person name="Weimer P.J."/>
        </authorList>
    </citation>
    <scope>NUCLEOTIDE SEQUENCE [LARGE SCALE GENOMIC DNA]</scope>
    <source>
        <strain evidence="4">ATCC 27210 / DSM 20455 / JCM 14654 / NCDO 2250 / 7</strain>
    </source>
</reference>
<evidence type="ECO:0000313" key="3">
    <source>
        <dbReference type="EMBL" id="ADU21051.1"/>
    </source>
</evidence>
<dbReference type="SMART" id="SM00267">
    <property type="entry name" value="GGDEF"/>
    <property type="match status" value="1"/>
</dbReference>
<dbReference type="Gene3D" id="3.30.70.270">
    <property type="match status" value="1"/>
</dbReference>
<dbReference type="CDD" id="cd01949">
    <property type="entry name" value="GGDEF"/>
    <property type="match status" value="1"/>
</dbReference>
<accession>E6UG24</accession>
<feature type="transmembrane region" description="Helical" evidence="1">
    <location>
        <begin position="114"/>
        <end position="135"/>
    </location>
</feature>
<organism evidence="3 4">
    <name type="scientific">Ruminococcus albus (strain ATCC 27210 / DSM 20455 / JCM 14654 / NCDO 2250 / 7)</name>
    <dbReference type="NCBI Taxonomy" id="697329"/>
    <lineage>
        <taxon>Bacteria</taxon>
        <taxon>Bacillati</taxon>
        <taxon>Bacillota</taxon>
        <taxon>Clostridia</taxon>
        <taxon>Eubacteriales</taxon>
        <taxon>Oscillospiraceae</taxon>
        <taxon>Ruminococcus</taxon>
    </lineage>
</organism>
<feature type="transmembrane region" description="Helical" evidence="1">
    <location>
        <begin position="6"/>
        <end position="24"/>
    </location>
</feature>
<dbReference type="PROSITE" id="PS50887">
    <property type="entry name" value="GGDEF"/>
    <property type="match status" value="1"/>
</dbReference>
<dbReference type="PANTHER" id="PTHR45138">
    <property type="entry name" value="REGULATORY COMPONENTS OF SENSORY TRANSDUCTION SYSTEM"/>
    <property type="match status" value="1"/>
</dbReference>
<feature type="transmembrane region" description="Helical" evidence="1">
    <location>
        <begin position="40"/>
        <end position="61"/>
    </location>
</feature>
<dbReference type="OrthoDB" id="9804955at2"/>
<evidence type="ECO:0000259" key="2">
    <source>
        <dbReference type="PROSITE" id="PS50887"/>
    </source>
</evidence>
<dbReference type="HOGENOM" id="CLU_058778_0_0_9"/>
<dbReference type="EMBL" id="CP002403">
    <property type="protein sequence ID" value="ADU21051.1"/>
    <property type="molecule type" value="Genomic_DNA"/>
</dbReference>
<dbReference type="AlphaFoldDB" id="E6UG24"/>
<dbReference type="RefSeq" id="WP_013497243.1">
    <property type="nucleotide sequence ID" value="NC_014833.1"/>
</dbReference>
<dbReference type="InterPro" id="IPR043128">
    <property type="entry name" value="Rev_trsase/Diguanyl_cyclase"/>
</dbReference>
<gene>
    <name evidence="3" type="ordered locus">Rumal_0498</name>
</gene>
<dbReference type="Proteomes" id="UP000006919">
    <property type="component" value="Chromosome"/>
</dbReference>
<evidence type="ECO:0000256" key="1">
    <source>
        <dbReference type="SAM" id="Phobius"/>
    </source>
</evidence>
<dbReference type="InterPro" id="IPR050469">
    <property type="entry name" value="Diguanylate_Cyclase"/>
</dbReference>
<feature type="domain" description="GGDEF" evidence="2">
    <location>
        <begin position="255"/>
        <end position="384"/>
    </location>
</feature>
<dbReference type="STRING" id="697329.Rumal_0498"/>
<dbReference type="PANTHER" id="PTHR45138:SF9">
    <property type="entry name" value="DIGUANYLATE CYCLASE DGCM-RELATED"/>
    <property type="match status" value="1"/>
</dbReference>
<proteinExistence type="predicted"/>
<dbReference type="InterPro" id="IPR000160">
    <property type="entry name" value="GGDEF_dom"/>
</dbReference>
<feature type="transmembrane region" description="Helical" evidence="1">
    <location>
        <begin position="67"/>
        <end position="93"/>
    </location>
</feature>
<dbReference type="SUPFAM" id="SSF55073">
    <property type="entry name" value="Nucleotide cyclase"/>
    <property type="match status" value="1"/>
</dbReference>
<dbReference type="NCBIfam" id="TIGR00254">
    <property type="entry name" value="GGDEF"/>
    <property type="match status" value="1"/>
</dbReference>
<dbReference type="KEGG" id="ral:Rumal_0498"/>
<evidence type="ECO:0000313" key="4">
    <source>
        <dbReference type="Proteomes" id="UP000006919"/>
    </source>
</evidence>
<name>E6UG24_RUMA7</name>
<dbReference type="GO" id="GO:0052621">
    <property type="term" value="F:diguanylate cyclase activity"/>
    <property type="evidence" value="ECO:0007669"/>
    <property type="project" value="TreeGrafter"/>
</dbReference>
<keyword evidence="1" id="KW-0472">Membrane</keyword>
<protein>
    <submittedName>
        <fullName evidence="3">Diguanylate cyclase</fullName>
    </submittedName>
</protein>
<keyword evidence="1" id="KW-0812">Transmembrane</keyword>
<dbReference type="InterPro" id="IPR029787">
    <property type="entry name" value="Nucleotide_cyclase"/>
</dbReference>
<dbReference type="Pfam" id="PF00990">
    <property type="entry name" value="GGDEF"/>
    <property type="match status" value="1"/>
</dbReference>
<sequence>MNDTLYPIMYIEVNLISILLVLVIGRKTAGLSKMVSHRDFVNAICAMISFFVSDTVCVTMTGGLLPFVPIVLLLFKAIYFISTSAMCFFWFIYYEHIQDSSFAKSKRSVFAASCLVWAMAVVVIINISNGVLFYIDENNKYCRGSMFNLLYLLSYPYVMITFIRSILAIFRRENYAKRNMLRKLALFPLAPAASGIVQYFRPEIPVACATLSLATLELYLEWTDRMISVDPLTMLGNRKQMEYFYKQWQEDSDSDTMFVMMADANKFKSINDIYGHVEGDAALVRIANAMRTSCREMNRRANIARFGGDEFVIMVCTDDETVISKLRMRLDECLEQMNTADNSPYELRICVGVAIAKRSSDLEEIIQQADAKLYEEKARLGHVR</sequence>
<keyword evidence="1" id="KW-1133">Transmembrane helix</keyword>
<dbReference type="eggNOG" id="COG2199">
    <property type="taxonomic scope" value="Bacteria"/>
</dbReference>
<feature type="transmembrane region" description="Helical" evidence="1">
    <location>
        <begin position="147"/>
        <end position="170"/>
    </location>
</feature>